<evidence type="ECO:0000259" key="13">
    <source>
        <dbReference type="Pfam" id="PF23559"/>
    </source>
</evidence>
<comment type="similarity">
    <text evidence="3">Belongs to the disease resistance NB-LRR family.</text>
</comment>
<evidence type="ECO:0000256" key="3">
    <source>
        <dbReference type="ARBA" id="ARBA00008894"/>
    </source>
</evidence>
<keyword evidence="6" id="KW-0381">Hypersensitive response</keyword>
<dbReference type="Gene3D" id="1.10.10.10">
    <property type="entry name" value="Winged helix-like DNA-binding domain superfamily/Winged helix DNA-binding domain"/>
    <property type="match status" value="1"/>
</dbReference>
<comment type="subcellular location">
    <subcellularLocation>
        <location evidence="2">Cytoplasm</location>
    </subcellularLocation>
</comment>
<dbReference type="PRINTS" id="PR00364">
    <property type="entry name" value="DISEASERSIST"/>
</dbReference>
<name>A0A022QAQ9_ERYGU</name>
<evidence type="ECO:0000256" key="9">
    <source>
        <dbReference type="ARBA" id="ARBA00022821"/>
    </source>
</evidence>
<feature type="domain" description="NB-ARC" evidence="12">
    <location>
        <begin position="145"/>
        <end position="312"/>
    </location>
</feature>
<dbReference type="GO" id="GO:0043531">
    <property type="term" value="F:ADP binding"/>
    <property type="evidence" value="ECO:0007669"/>
    <property type="project" value="InterPro"/>
</dbReference>
<dbReference type="Gene3D" id="3.80.10.10">
    <property type="entry name" value="Ribonuclease Inhibitor"/>
    <property type="match status" value="1"/>
</dbReference>
<comment type="function">
    <text evidence="1">Confers resistance to late blight (Phytophthora infestans) races carrying the avirulence gene Avr1. Resistance proteins guard the plant against pathogens that contain an appropriate avirulence protein via an indirect interaction with this avirulence protein. That triggers a defense system including the hypersensitive response, which restricts the pathogen growth.</text>
</comment>
<dbReference type="Gene3D" id="1.20.5.4130">
    <property type="match status" value="1"/>
</dbReference>
<dbReference type="eggNOG" id="KOG4658">
    <property type="taxonomic scope" value="Eukaryota"/>
</dbReference>
<dbReference type="InterPro" id="IPR032675">
    <property type="entry name" value="LRR_dom_sf"/>
</dbReference>
<keyword evidence="8" id="KW-0547">Nucleotide-binding</keyword>
<evidence type="ECO:0000256" key="5">
    <source>
        <dbReference type="ARBA" id="ARBA00022614"/>
    </source>
</evidence>
<keyword evidence="5" id="KW-0433">Leucine-rich repeat</keyword>
<dbReference type="Gene3D" id="1.10.8.430">
    <property type="entry name" value="Helical domain of apoptotic protease-activating factors"/>
    <property type="match status" value="1"/>
</dbReference>
<dbReference type="Gene3D" id="3.40.50.300">
    <property type="entry name" value="P-loop containing nucleotide triphosphate hydrolases"/>
    <property type="match status" value="1"/>
</dbReference>
<dbReference type="GO" id="GO:0005737">
    <property type="term" value="C:cytoplasm"/>
    <property type="evidence" value="ECO:0007669"/>
    <property type="project" value="UniProtKB-SubCell"/>
</dbReference>
<gene>
    <name evidence="14" type="ORF">MIMGU_mgv1a026401mg</name>
</gene>
<dbReference type="InterPro" id="IPR058922">
    <property type="entry name" value="WHD_DRP"/>
</dbReference>
<feature type="region of interest" description="Disordered" evidence="11">
    <location>
        <begin position="844"/>
        <end position="883"/>
    </location>
</feature>
<dbReference type="SUPFAM" id="SSF52058">
    <property type="entry name" value="L domain-like"/>
    <property type="match status" value="1"/>
</dbReference>
<dbReference type="EMBL" id="KI632161">
    <property type="protein sequence ID" value="EYU23605.1"/>
    <property type="molecule type" value="Genomic_DNA"/>
</dbReference>
<dbReference type="Pfam" id="PF00931">
    <property type="entry name" value="NB-ARC"/>
    <property type="match status" value="1"/>
</dbReference>
<dbReference type="GO" id="GO:0005524">
    <property type="term" value="F:ATP binding"/>
    <property type="evidence" value="ECO:0007669"/>
    <property type="project" value="UniProtKB-KW"/>
</dbReference>
<evidence type="ECO:0000256" key="6">
    <source>
        <dbReference type="ARBA" id="ARBA00022667"/>
    </source>
</evidence>
<evidence type="ECO:0000256" key="8">
    <source>
        <dbReference type="ARBA" id="ARBA00022741"/>
    </source>
</evidence>
<evidence type="ECO:0000313" key="15">
    <source>
        <dbReference type="Proteomes" id="UP000030748"/>
    </source>
</evidence>
<dbReference type="InterPro" id="IPR027417">
    <property type="entry name" value="P-loop_NTPase"/>
</dbReference>
<dbReference type="FunFam" id="1.10.10.10:FF:000322">
    <property type="entry name" value="Probable disease resistance protein At1g63360"/>
    <property type="match status" value="1"/>
</dbReference>
<evidence type="ECO:0000256" key="4">
    <source>
        <dbReference type="ARBA" id="ARBA00022490"/>
    </source>
</evidence>
<dbReference type="GO" id="GO:0051607">
    <property type="term" value="P:defense response to virus"/>
    <property type="evidence" value="ECO:0007669"/>
    <property type="project" value="UniProtKB-ARBA"/>
</dbReference>
<dbReference type="PANTHER" id="PTHR23155">
    <property type="entry name" value="DISEASE RESISTANCE PROTEIN RP"/>
    <property type="match status" value="1"/>
</dbReference>
<evidence type="ECO:0000313" key="14">
    <source>
        <dbReference type="EMBL" id="EYU23605.1"/>
    </source>
</evidence>
<dbReference type="FunFam" id="3.40.50.300:FF:001091">
    <property type="entry name" value="Probable disease resistance protein At1g61300"/>
    <property type="match status" value="1"/>
</dbReference>
<evidence type="ECO:0000256" key="1">
    <source>
        <dbReference type="ARBA" id="ARBA00002074"/>
    </source>
</evidence>
<dbReference type="InterPro" id="IPR042197">
    <property type="entry name" value="Apaf_helical"/>
</dbReference>
<dbReference type="Proteomes" id="UP000030748">
    <property type="component" value="Unassembled WGS sequence"/>
</dbReference>
<evidence type="ECO:0000259" key="12">
    <source>
        <dbReference type="Pfam" id="PF00931"/>
    </source>
</evidence>
<sequence>MAAYAALVSLLNTMDHIQNHPRLSISLDKKQAESLGEEIDFLIDFIEAGYSRGVTCKEAQVLESQIASAAYAAEDVIESHIVDQIHAGMISLLDLQTVLEGMDSIKKEVMQFKEECGSKESMPTTTSTRPRNYRRQEYNTLVGFEEEFTQLMESLVGETFDRKIISVVGIGGIGKTTLTKRVYEQSFTAQYFEIRSWVLVSENYNLTDILLQLLSMRRSQLDSETDEELGELLYVRLMDCRYLIVLDDICCVEAWDKLKRYLPNNYKGSRIIVTTRIRNVSIHLGFPCIELNFLDEDKSWELFCEKAFSQADCPLELENIGREICRKCKGLPLSIVVVGGLLGRSYNTQEYTKSIAIDLLSTLNSALDEDCLNILYLSYTYMPVHLKPCFLYMGVFPEERVIHVSRHIKFWVAEGFIRPNKTQSLEEIAKDYLSDLIDMNLIVKHKSGLNGEIRYCIMHDLLRDLCLKIAHEEKFICTIESIPRGVDKERRIVINEILPEEEFQSRVFPALQSSSLTTRTLGMRIDRCPLPLNNRLLRVFKVDDQSVGNEIDLHEDIFDQVNLRCFVYEAYNLGTFMYGELPSSVSLLWNMQTIIIGGSVAAQSQFWEMRQLRHVYINSLWIFDPPPIDQDDDDFALRNLQTLRRVVNLTWSEDVCKRVPNVKKLEIIINSDVGSTDEYCLSNLDRLSKLESFICSYNQPDGCPGIDLLQNLTFSSSIRKLTLSGCAMFLENLTVIGSLPHLEVLKLITITFVQVDWVPVEGEFLRLKYLLIWSCSDLFSWSAERSHFPVLEKLVFKRMHELDEIPLDIGEIPTLGVIHLECCSESLAISPKLLLCATSNSHPFRRRNSPKQFNPGPNSDNETHRPNPNPQPPTIPSRTDSIDEAFIARFRRGQ</sequence>
<keyword evidence="10" id="KW-0067">ATP-binding</keyword>
<dbReference type="GO" id="GO:0009626">
    <property type="term" value="P:plant-type hypersensitive response"/>
    <property type="evidence" value="ECO:0007669"/>
    <property type="project" value="UniProtKB-KW"/>
</dbReference>
<dbReference type="InterPro" id="IPR044974">
    <property type="entry name" value="Disease_R_plants"/>
</dbReference>
<keyword evidence="4" id="KW-0963">Cytoplasm</keyword>
<evidence type="ECO:0000256" key="11">
    <source>
        <dbReference type="SAM" id="MobiDB-lite"/>
    </source>
</evidence>
<organism evidence="14 15">
    <name type="scientific">Erythranthe guttata</name>
    <name type="common">Yellow monkey flower</name>
    <name type="synonym">Mimulus guttatus</name>
    <dbReference type="NCBI Taxonomy" id="4155"/>
    <lineage>
        <taxon>Eukaryota</taxon>
        <taxon>Viridiplantae</taxon>
        <taxon>Streptophyta</taxon>
        <taxon>Embryophyta</taxon>
        <taxon>Tracheophyta</taxon>
        <taxon>Spermatophyta</taxon>
        <taxon>Magnoliopsida</taxon>
        <taxon>eudicotyledons</taxon>
        <taxon>Gunneridae</taxon>
        <taxon>Pentapetalae</taxon>
        <taxon>asterids</taxon>
        <taxon>lamiids</taxon>
        <taxon>Lamiales</taxon>
        <taxon>Phrymaceae</taxon>
        <taxon>Erythranthe</taxon>
    </lineage>
</organism>
<dbReference type="InterPro" id="IPR036388">
    <property type="entry name" value="WH-like_DNA-bd_sf"/>
</dbReference>
<evidence type="ECO:0000256" key="10">
    <source>
        <dbReference type="ARBA" id="ARBA00022840"/>
    </source>
</evidence>
<dbReference type="SUPFAM" id="SSF52540">
    <property type="entry name" value="P-loop containing nucleoside triphosphate hydrolases"/>
    <property type="match status" value="1"/>
</dbReference>
<keyword evidence="9" id="KW-0611">Plant defense</keyword>
<reference evidence="14 15" key="1">
    <citation type="journal article" date="2013" name="Proc. Natl. Acad. Sci. U.S.A.">
        <title>Fine-scale variation in meiotic recombination in Mimulus inferred from population shotgun sequencing.</title>
        <authorList>
            <person name="Hellsten U."/>
            <person name="Wright K.M."/>
            <person name="Jenkins J."/>
            <person name="Shu S."/>
            <person name="Yuan Y."/>
            <person name="Wessler S.R."/>
            <person name="Schmutz J."/>
            <person name="Willis J.H."/>
            <person name="Rokhsar D.S."/>
        </authorList>
    </citation>
    <scope>NUCLEOTIDE SEQUENCE [LARGE SCALE GENOMIC DNA]</scope>
    <source>
        <strain evidence="15">cv. DUN x IM62</strain>
    </source>
</reference>
<keyword evidence="15" id="KW-1185">Reference proteome</keyword>
<evidence type="ECO:0000256" key="7">
    <source>
        <dbReference type="ARBA" id="ARBA00022737"/>
    </source>
</evidence>
<feature type="domain" description="Disease resistance protein winged helix" evidence="13">
    <location>
        <begin position="395"/>
        <end position="466"/>
    </location>
</feature>
<dbReference type="PANTHER" id="PTHR23155:SF1152">
    <property type="entry name" value="AAA+ ATPASE DOMAIN-CONTAINING PROTEIN"/>
    <property type="match status" value="1"/>
</dbReference>
<feature type="compositionally biased region" description="Polar residues" evidence="11">
    <location>
        <begin position="850"/>
        <end position="860"/>
    </location>
</feature>
<accession>A0A022QAQ9</accession>
<keyword evidence="7" id="KW-0677">Repeat</keyword>
<protein>
    <submittedName>
        <fullName evidence="14">Uncharacterized protein</fullName>
    </submittedName>
</protein>
<proteinExistence type="inferred from homology"/>
<dbReference type="InterPro" id="IPR002182">
    <property type="entry name" value="NB-ARC"/>
</dbReference>
<dbReference type="AlphaFoldDB" id="A0A022QAQ9"/>
<dbReference type="Pfam" id="PF23559">
    <property type="entry name" value="WHD_DRP"/>
    <property type="match status" value="1"/>
</dbReference>
<evidence type="ECO:0000256" key="2">
    <source>
        <dbReference type="ARBA" id="ARBA00004496"/>
    </source>
</evidence>